<dbReference type="EMBL" id="PVQB02000369">
    <property type="protein sequence ID" value="KAF4338050.1"/>
    <property type="molecule type" value="Genomic_DNA"/>
</dbReference>
<accession>A0A9P5DWG8</accession>
<proteinExistence type="predicted"/>
<gene>
    <name evidence="9" type="ORF">FBEOM_8055</name>
</gene>
<dbReference type="SMART" id="SM00147">
    <property type="entry name" value="RasGEF"/>
    <property type="match status" value="1"/>
</dbReference>
<dbReference type="SUPFAM" id="SSF50044">
    <property type="entry name" value="SH3-domain"/>
    <property type="match status" value="1"/>
</dbReference>
<dbReference type="InterPro" id="IPR001452">
    <property type="entry name" value="SH3_domain"/>
</dbReference>
<dbReference type="Gene3D" id="1.10.840.10">
    <property type="entry name" value="Ras guanine-nucleotide exchange factors catalytic domain"/>
    <property type="match status" value="1"/>
</dbReference>
<evidence type="ECO:0000256" key="2">
    <source>
        <dbReference type="ARBA" id="ARBA00022658"/>
    </source>
</evidence>
<dbReference type="InterPro" id="IPR000651">
    <property type="entry name" value="Ras-like_Gua-exchang_fac_N"/>
</dbReference>
<evidence type="ECO:0000256" key="5">
    <source>
        <dbReference type="SAM" id="MobiDB-lite"/>
    </source>
</evidence>
<dbReference type="CDD" id="cd06224">
    <property type="entry name" value="REM"/>
    <property type="match status" value="1"/>
</dbReference>
<dbReference type="InterPro" id="IPR008937">
    <property type="entry name" value="Ras-like_GEF"/>
</dbReference>
<dbReference type="PANTHER" id="PTHR23113">
    <property type="entry name" value="GUANINE NUCLEOTIDE EXCHANGE FACTOR"/>
    <property type="match status" value="1"/>
</dbReference>
<dbReference type="Pfam" id="PF00618">
    <property type="entry name" value="RasGEF_N"/>
    <property type="match status" value="1"/>
</dbReference>
<evidence type="ECO:0000256" key="4">
    <source>
        <dbReference type="PROSITE-ProRule" id="PRU00192"/>
    </source>
</evidence>
<dbReference type="InterPro" id="IPR023578">
    <property type="entry name" value="Ras_GEF_dom_sf"/>
</dbReference>
<dbReference type="SUPFAM" id="SSF55424">
    <property type="entry name" value="FAD/NAD-linked reductases, dimerisation (C-terminal) domain"/>
    <property type="match status" value="1"/>
</dbReference>
<dbReference type="PROSITE" id="PS50009">
    <property type="entry name" value="RASGEF_CAT"/>
    <property type="match status" value="1"/>
</dbReference>
<dbReference type="InterPro" id="IPR001895">
    <property type="entry name" value="RASGEF_cat_dom"/>
</dbReference>
<evidence type="ECO:0000259" key="8">
    <source>
        <dbReference type="PROSITE" id="PS50212"/>
    </source>
</evidence>
<dbReference type="InterPro" id="IPR036188">
    <property type="entry name" value="FAD/NAD-bd_sf"/>
</dbReference>
<evidence type="ECO:0000313" key="10">
    <source>
        <dbReference type="Proteomes" id="UP000730481"/>
    </source>
</evidence>
<keyword evidence="2 3" id="KW-0344">Guanine-nucleotide releasing factor</keyword>
<dbReference type="Gene3D" id="3.50.50.60">
    <property type="entry name" value="FAD/NAD(P)-binding domain"/>
    <property type="match status" value="1"/>
</dbReference>
<keyword evidence="1 4" id="KW-0728">SH3 domain</keyword>
<dbReference type="SMART" id="SM00326">
    <property type="entry name" value="SH3"/>
    <property type="match status" value="1"/>
</dbReference>
<evidence type="ECO:0000256" key="1">
    <source>
        <dbReference type="ARBA" id="ARBA00022443"/>
    </source>
</evidence>
<evidence type="ECO:0000259" key="7">
    <source>
        <dbReference type="PROSITE" id="PS50009"/>
    </source>
</evidence>
<keyword evidence="10" id="KW-1185">Reference proteome</keyword>
<dbReference type="SMART" id="SM00229">
    <property type="entry name" value="RasGEFN"/>
    <property type="match status" value="1"/>
</dbReference>
<organism evidence="9 10">
    <name type="scientific">Fusarium beomiforme</name>
    <dbReference type="NCBI Taxonomy" id="44412"/>
    <lineage>
        <taxon>Eukaryota</taxon>
        <taxon>Fungi</taxon>
        <taxon>Dikarya</taxon>
        <taxon>Ascomycota</taxon>
        <taxon>Pezizomycotina</taxon>
        <taxon>Sordariomycetes</taxon>
        <taxon>Hypocreomycetidae</taxon>
        <taxon>Hypocreales</taxon>
        <taxon>Nectriaceae</taxon>
        <taxon>Fusarium</taxon>
        <taxon>Fusarium burgessii species complex</taxon>
    </lineage>
</organism>
<feature type="domain" description="Ras-GEF" evidence="7">
    <location>
        <begin position="473"/>
        <end position="708"/>
    </location>
</feature>
<evidence type="ECO:0000256" key="3">
    <source>
        <dbReference type="PROSITE-ProRule" id="PRU00168"/>
    </source>
</evidence>
<dbReference type="GO" id="GO:0007265">
    <property type="term" value="P:Ras protein signal transduction"/>
    <property type="evidence" value="ECO:0007669"/>
    <property type="project" value="TreeGrafter"/>
</dbReference>
<dbReference type="Gene3D" id="1.20.870.10">
    <property type="entry name" value="Son of sevenless (SoS) protein Chain: S domain 1"/>
    <property type="match status" value="1"/>
</dbReference>
<dbReference type="Pfam" id="PF02852">
    <property type="entry name" value="Pyr_redox_dim"/>
    <property type="match status" value="1"/>
</dbReference>
<dbReference type="GO" id="GO:0005085">
    <property type="term" value="F:guanyl-nucleotide exchange factor activity"/>
    <property type="evidence" value="ECO:0007669"/>
    <property type="project" value="UniProtKB-KW"/>
</dbReference>
<dbReference type="GO" id="GO:0005886">
    <property type="term" value="C:plasma membrane"/>
    <property type="evidence" value="ECO:0007669"/>
    <property type="project" value="TreeGrafter"/>
</dbReference>
<comment type="caution">
    <text evidence="9">The sequence shown here is derived from an EMBL/GenBank/DDBJ whole genome shotgun (WGS) entry which is preliminary data.</text>
</comment>
<name>A0A9P5DWG8_9HYPO</name>
<dbReference type="PROSITE" id="PS50002">
    <property type="entry name" value="SH3"/>
    <property type="match status" value="1"/>
</dbReference>
<dbReference type="InterPro" id="IPR036964">
    <property type="entry name" value="RASGEF_cat_dom_sf"/>
</dbReference>
<protein>
    <submittedName>
        <fullName evidence="9">Ras guanine-nucleotide exchange Cdc25p</fullName>
    </submittedName>
</protein>
<dbReference type="InterPro" id="IPR036028">
    <property type="entry name" value="SH3-like_dom_sf"/>
</dbReference>
<feature type="region of interest" description="Disordered" evidence="5">
    <location>
        <begin position="260"/>
        <end position="294"/>
    </location>
</feature>
<dbReference type="Pfam" id="PF00617">
    <property type="entry name" value="RasGEF"/>
    <property type="match status" value="1"/>
</dbReference>
<dbReference type="PANTHER" id="PTHR23113:SF354">
    <property type="entry name" value="BUD SITE SELECTION PROTEIN 5"/>
    <property type="match status" value="1"/>
</dbReference>
<dbReference type="InterPro" id="IPR016156">
    <property type="entry name" value="FAD/NAD-linked_Rdtase_dimer_sf"/>
</dbReference>
<dbReference type="OrthoDB" id="546434at2759"/>
<evidence type="ECO:0000259" key="6">
    <source>
        <dbReference type="PROSITE" id="PS50002"/>
    </source>
</evidence>
<dbReference type="InterPro" id="IPR004099">
    <property type="entry name" value="Pyr_nucl-diS_OxRdtase_dimer"/>
</dbReference>
<dbReference type="SUPFAM" id="SSF48366">
    <property type="entry name" value="Ras GEF"/>
    <property type="match status" value="1"/>
</dbReference>
<dbReference type="AlphaFoldDB" id="A0A9P5DWG8"/>
<feature type="domain" description="N-terminal Ras-GEF" evidence="8">
    <location>
        <begin position="299"/>
        <end position="421"/>
    </location>
</feature>
<evidence type="ECO:0000313" key="9">
    <source>
        <dbReference type="EMBL" id="KAF4338050.1"/>
    </source>
</evidence>
<feature type="domain" description="SH3" evidence="6">
    <location>
        <begin position="19"/>
        <end position="85"/>
    </location>
</feature>
<feature type="compositionally biased region" description="Low complexity" evidence="5">
    <location>
        <begin position="279"/>
        <end position="291"/>
    </location>
</feature>
<reference evidence="9" key="2">
    <citation type="submission" date="2020-02" db="EMBL/GenBank/DDBJ databases">
        <title>Identification and distribution of gene clusters putatively required for synthesis of sphingolipid metabolism inhibitors in phylogenetically diverse species of the filamentous fungus Fusarium.</title>
        <authorList>
            <person name="Kim H.-S."/>
            <person name="Busman M."/>
            <person name="Brown D.W."/>
            <person name="Divon H."/>
            <person name="Uhlig S."/>
            <person name="Proctor R.H."/>
        </authorList>
    </citation>
    <scope>NUCLEOTIDE SEQUENCE</scope>
    <source>
        <strain evidence="9">NRRL 25174</strain>
    </source>
</reference>
<reference evidence="9" key="1">
    <citation type="journal article" date="2017" name="Mycologia">
        <title>Fusarium algeriense, sp. nov., a novel toxigenic crown rot pathogen of durum wheat from Algeria is nested in the Fusarium burgessii species complex.</title>
        <authorList>
            <person name="Laraba I."/>
            <person name="Keddad A."/>
            <person name="Boureghda H."/>
            <person name="Abdallah N."/>
            <person name="Vaughan M.M."/>
            <person name="Proctor R.H."/>
            <person name="Busman M."/>
            <person name="O'Donnell K."/>
        </authorList>
    </citation>
    <scope>NUCLEOTIDE SEQUENCE</scope>
    <source>
        <strain evidence="9">NRRL 25174</strain>
    </source>
</reference>
<dbReference type="Gene3D" id="2.30.30.40">
    <property type="entry name" value="SH3 Domains"/>
    <property type="match status" value="1"/>
</dbReference>
<sequence length="800" mass="89169">MVLASNTEPASLHHFCSIPTPFFVRTRYAFEPPSAPSGITQVLSFGPGELAIIHHVEPYGWGEANILKTGRRGWIPSNYCILYEPEPMRPLLQAMMPCADAANAVEAKQHVNEQSNNPVVDSISKVLVLEYSLKSLNLPPDTQNSLQTLRVSLLKRVSLFDQYIKKTQTFISPQQEGDGAEPTVTSATELQKLAWGIIVTADIFMTAVLGIKSSSRYRSSLVDTPAASKPIEAATTSQVVMEEIPKVRFMLPDTSARQSRHSIQIPESGISSKSDIKGESLSSEASTAVSSGPERLDFARPQKNRCSLAALVEYLTCCEDKAKTDQVESTFFLTWKLFCTANELLSALVYQFDLAQLAPESEQNRIRFRVCHLIRCWLESSEDLSTDAQVLDLLHTFLKQQVHQFLPRSSVLLFNVLQRVRSSTASKQTDASSTVREQDCTKCEHNQTDVSMPELPRVTRSHPNDHWSVHHMSHVYLASQITVKQMALFCTIQPRELLGGKWLVDGAADAPNVAAMSHLTNNICNWVKESILEESDSRIRGLVTEKWILIANYMFQIGNFDGLVAITSALDDSSIMRLQISWHHVSAPAMEVLQSLKRIVDPSQNRKTLRALFATSTKPHLPFLGAYLSELIFTEGHSKEAKHNKMEASSSPDSILINWEMYVRIASIIRLVMDSQVPFPIAQDDEMQKWIESRLSNLWCKDQNCSQRAYYNRTSGRILGAQIIGKSSVGKRIDVIATAMQFGGTVFDLEHLELGYAPPYGSAKDGVNMAGFVASNVLRGDCEIIQLKDSQGKILMSCRL</sequence>
<dbReference type="PROSITE" id="PS50212">
    <property type="entry name" value="RASGEF_NTER"/>
    <property type="match status" value="1"/>
</dbReference>
<dbReference type="Proteomes" id="UP000730481">
    <property type="component" value="Unassembled WGS sequence"/>
</dbReference>